<organism evidence="1">
    <name type="scientific">viral metagenome</name>
    <dbReference type="NCBI Taxonomy" id="1070528"/>
    <lineage>
        <taxon>unclassified sequences</taxon>
        <taxon>metagenomes</taxon>
        <taxon>organismal metagenomes</taxon>
    </lineage>
</organism>
<protein>
    <submittedName>
        <fullName evidence="1">Uncharacterized protein</fullName>
    </submittedName>
</protein>
<reference evidence="1" key="1">
    <citation type="journal article" date="2020" name="Nature">
        <title>Giant virus diversity and host interactions through global metagenomics.</title>
        <authorList>
            <person name="Schulz F."/>
            <person name="Roux S."/>
            <person name="Paez-Espino D."/>
            <person name="Jungbluth S."/>
            <person name="Walsh D.A."/>
            <person name="Denef V.J."/>
            <person name="McMahon K.D."/>
            <person name="Konstantinidis K.T."/>
            <person name="Eloe-Fadrosh E.A."/>
            <person name="Kyrpides N.C."/>
            <person name="Woyke T."/>
        </authorList>
    </citation>
    <scope>NUCLEOTIDE SEQUENCE</scope>
    <source>
        <strain evidence="1">GVMAG-M-3300023179-150</strain>
    </source>
</reference>
<evidence type="ECO:0000313" key="1">
    <source>
        <dbReference type="EMBL" id="QHT25282.1"/>
    </source>
</evidence>
<dbReference type="AlphaFoldDB" id="A0A6C0E968"/>
<accession>A0A6C0E968</accession>
<name>A0A6C0E968_9ZZZZ</name>
<sequence>MNSRPEYETLQKYYQLPGQNIIDQSNMFPGKNTNPKLFLLDRGGNCSYNRDLYEGFQGGVCEKKKEFQFMPGDRILDGDYFKGWNDSFFFQTNLFRNNPSLWHDPFKSNYFQGK</sequence>
<proteinExistence type="predicted"/>
<dbReference type="EMBL" id="MN739763">
    <property type="protein sequence ID" value="QHT25282.1"/>
    <property type="molecule type" value="Genomic_DNA"/>
</dbReference>